<accession>A0ABW1L0J9</accession>
<feature type="domain" description="HTH araC/xylS-type" evidence="4">
    <location>
        <begin position="155"/>
        <end position="254"/>
    </location>
</feature>
<evidence type="ECO:0000313" key="6">
    <source>
        <dbReference type="Proteomes" id="UP001596116"/>
    </source>
</evidence>
<name>A0ABW1L0J9_9PROT</name>
<evidence type="ECO:0000256" key="2">
    <source>
        <dbReference type="ARBA" id="ARBA00023125"/>
    </source>
</evidence>
<gene>
    <name evidence="5" type="ORF">ACFMB1_15240</name>
</gene>
<dbReference type="Pfam" id="PF12833">
    <property type="entry name" value="HTH_18"/>
    <property type="match status" value="1"/>
</dbReference>
<comment type="caution">
    <text evidence="5">The sequence shown here is derived from an EMBL/GenBank/DDBJ whole genome shotgun (WGS) entry which is preliminary data.</text>
</comment>
<dbReference type="SMART" id="SM00342">
    <property type="entry name" value="HTH_ARAC"/>
    <property type="match status" value="1"/>
</dbReference>
<protein>
    <submittedName>
        <fullName evidence="5">Helix-turn-helix domain-containing protein</fullName>
    </submittedName>
</protein>
<evidence type="ECO:0000313" key="5">
    <source>
        <dbReference type="EMBL" id="MFC6036911.1"/>
    </source>
</evidence>
<keyword evidence="6" id="KW-1185">Reference proteome</keyword>
<reference evidence="5 6" key="1">
    <citation type="submission" date="2024-09" db="EMBL/GenBank/DDBJ databases">
        <authorList>
            <person name="Zhang Z.-H."/>
        </authorList>
    </citation>
    <scope>NUCLEOTIDE SEQUENCE [LARGE SCALE GENOMIC DNA]</scope>
    <source>
        <strain evidence="5 6">HHTR114</strain>
    </source>
</reference>
<evidence type="ECO:0000259" key="4">
    <source>
        <dbReference type="PROSITE" id="PS01124"/>
    </source>
</evidence>
<dbReference type="InterPro" id="IPR050204">
    <property type="entry name" value="AraC_XylS_family_regulators"/>
</dbReference>
<dbReference type="PROSITE" id="PS01124">
    <property type="entry name" value="HTH_ARAC_FAMILY_2"/>
    <property type="match status" value="1"/>
</dbReference>
<keyword evidence="3" id="KW-0804">Transcription</keyword>
<dbReference type="PANTHER" id="PTHR46796">
    <property type="entry name" value="HTH-TYPE TRANSCRIPTIONAL ACTIVATOR RHAS-RELATED"/>
    <property type="match status" value="1"/>
</dbReference>
<dbReference type="InterPro" id="IPR018060">
    <property type="entry name" value="HTH_AraC"/>
</dbReference>
<dbReference type="Proteomes" id="UP001596116">
    <property type="component" value="Unassembled WGS sequence"/>
</dbReference>
<organism evidence="5 6">
    <name type="scientific">Hyphococcus aureus</name>
    <dbReference type="NCBI Taxonomy" id="2666033"/>
    <lineage>
        <taxon>Bacteria</taxon>
        <taxon>Pseudomonadati</taxon>
        <taxon>Pseudomonadota</taxon>
        <taxon>Alphaproteobacteria</taxon>
        <taxon>Parvularculales</taxon>
        <taxon>Parvularculaceae</taxon>
        <taxon>Hyphococcus</taxon>
    </lineage>
</organism>
<dbReference type="Gene3D" id="1.10.10.60">
    <property type="entry name" value="Homeodomain-like"/>
    <property type="match status" value="1"/>
</dbReference>
<evidence type="ECO:0000256" key="1">
    <source>
        <dbReference type="ARBA" id="ARBA00023015"/>
    </source>
</evidence>
<dbReference type="InterPro" id="IPR046532">
    <property type="entry name" value="DUF6597"/>
</dbReference>
<dbReference type="RefSeq" id="WP_379881840.1">
    <property type="nucleotide sequence ID" value="NZ_JBHPON010000002.1"/>
</dbReference>
<dbReference type="Pfam" id="PF20240">
    <property type="entry name" value="DUF6597"/>
    <property type="match status" value="1"/>
</dbReference>
<sequence>MALEYYMPRADLRDHVRAYYYFSTETPSIQPLCAEMGNIRVVLNGGGFLHTPDGRKEHITSAFLLGPTMGAYCMEADAGTRVFGIGIRPKGWITLCGINAEEATDKVIDLTSFAGGLARSSIDEMRNARSLAEMAGAADRFFASLLARRASRRSGRYPEALAQWLLDPNDLGLDELINSMDVSRRQTDRIAKMYFGASPKFLQRKYRALRAADRIRTGELDWMSAAGGAYYDQSHFIKEFKTFVGVTPSQFIGNQAQLITEIQSKRRVQALPIPLASF</sequence>
<evidence type="ECO:0000256" key="3">
    <source>
        <dbReference type="ARBA" id="ARBA00023163"/>
    </source>
</evidence>
<dbReference type="EMBL" id="JBHPON010000002">
    <property type="protein sequence ID" value="MFC6036911.1"/>
    <property type="molecule type" value="Genomic_DNA"/>
</dbReference>
<proteinExistence type="predicted"/>
<keyword evidence="2" id="KW-0238">DNA-binding</keyword>
<keyword evidence="1" id="KW-0805">Transcription regulation</keyword>